<protein>
    <recommendedName>
        <fullName evidence="4">DUF2846 domain-containing protein</fullName>
    </recommendedName>
</protein>
<accession>A0A271J4I3</accession>
<feature type="chain" id="PRO_5012922055" description="DUF2846 domain-containing protein" evidence="1">
    <location>
        <begin position="18"/>
        <end position="153"/>
    </location>
</feature>
<dbReference type="EMBL" id="MQWD01000001">
    <property type="protein sequence ID" value="PAP78260.1"/>
    <property type="molecule type" value="Genomic_DNA"/>
</dbReference>
<evidence type="ECO:0008006" key="4">
    <source>
        <dbReference type="Google" id="ProtNLM"/>
    </source>
</evidence>
<comment type="caution">
    <text evidence="2">The sequence shown here is derived from an EMBL/GenBank/DDBJ whole genome shotgun (WGS) entry which is preliminary data.</text>
</comment>
<feature type="signal peptide" evidence="1">
    <location>
        <begin position="1"/>
        <end position="17"/>
    </location>
</feature>
<evidence type="ECO:0000313" key="3">
    <source>
        <dbReference type="Proteomes" id="UP000216339"/>
    </source>
</evidence>
<gene>
    <name evidence="2" type="ORF">BSZ37_18430</name>
</gene>
<proteinExistence type="predicted"/>
<reference evidence="2 3" key="1">
    <citation type="submission" date="2016-11" db="EMBL/GenBank/DDBJ databases">
        <title>Study of marine rhodopsin-containing bacteria.</title>
        <authorList>
            <person name="Yoshizawa S."/>
            <person name="Kumagai Y."/>
            <person name="Kogure K."/>
        </authorList>
    </citation>
    <scope>NUCLEOTIDE SEQUENCE [LARGE SCALE GENOMIC DNA]</scope>
    <source>
        <strain evidence="2 3">SAORIC-28</strain>
    </source>
</reference>
<keyword evidence="1" id="KW-0732">Signal</keyword>
<evidence type="ECO:0000313" key="2">
    <source>
        <dbReference type="EMBL" id="PAP78260.1"/>
    </source>
</evidence>
<sequence>MRALALAALLAAGPGCAGPGAPATPETDARPPVETDDDLVRAFLVRGWTVLPVGFSTPFGVAGEGTVYRVQNRTVVVYDYASPEEAEAHAHEDADRLLRLGAGQEVTVYRRPSLVVVTFGRARGAFEIRLARLLAGPSLARVDYATAAPPTAH</sequence>
<name>A0A271J4I3_9BACT</name>
<dbReference type="AlphaFoldDB" id="A0A271J4I3"/>
<keyword evidence="3" id="KW-1185">Reference proteome</keyword>
<evidence type="ECO:0000256" key="1">
    <source>
        <dbReference type="SAM" id="SignalP"/>
    </source>
</evidence>
<dbReference type="RefSeq" id="WP_095511946.1">
    <property type="nucleotide sequence ID" value="NZ_MQWD01000001.1"/>
</dbReference>
<organism evidence="2 3">
    <name type="scientific">Rubrivirga marina</name>
    <dbReference type="NCBI Taxonomy" id="1196024"/>
    <lineage>
        <taxon>Bacteria</taxon>
        <taxon>Pseudomonadati</taxon>
        <taxon>Rhodothermota</taxon>
        <taxon>Rhodothermia</taxon>
        <taxon>Rhodothermales</taxon>
        <taxon>Rubricoccaceae</taxon>
        <taxon>Rubrivirga</taxon>
    </lineage>
</organism>
<dbReference type="Proteomes" id="UP000216339">
    <property type="component" value="Unassembled WGS sequence"/>
</dbReference>